<dbReference type="GeneID" id="40305610"/>
<feature type="region of interest" description="Disordered" evidence="6">
    <location>
        <begin position="524"/>
        <end position="551"/>
    </location>
</feature>
<keyword evidence="3 5" id="KW-0067">ATP-binding</keyword>
<dbReference type="STRING" id="94643.A0A2A9MPE2"/>
<dbReference type="EC" id="2.7.11.1" evidence="1"/>
<dbReference type="InterPro" id="IPR017441">
    <property type="entry name" value="Protein_kinase_ATP_BS"/>
</dbReference>
<dbReference type="OrthoDB" id="330032at2759"/>
<dbReference type="AlphaFoldDB" id="A0A2A9MPE2"/>
<evidence type="ECO:0000256" key="2">
    <source>
        <dbReference type="ARBA" id="ARBA00022741"/>
    </source>
</evidence>
<dbReference type="PROSITE" id="PS00108">
    <property type="entry name" value="PROTEIN_KINASE_ST"/>
    <property type="match status" value="1"/>
</dbReference>
<keyword evidence="9" id="KW-1185">Reference proteome</keyword>
<feature type="compositionally biased region" description="Gly residues" evidence="6">
    <location>
        <begin position="63"/>
        <end position="72"/>
    </location>
</feature>
<dbReference type="Gene3D" id="1.10.510.10">
    <property type="entry name" value="Transferase(Phosphotransferase) domain 1"/>
    <property type="match status" value="1"/>
</dbReference>
<dbReference type="KEGG" id="bbes:BESB_005470"/>
<keyword evidence="8" id="KW-0808">Transferase</keyword>
<dbReference type="Proteomes" id="UP000224006">
    <property type="component" value="Chromosome I"/>
</dbReference>
<feature type="binding site" evidence="5">
    <location>
        <position position="171"/>
    </location>
    <ligand>
        <name>ATP</name>
        <dbReference type="ChEBI" id="CHEBI:30616"/>
    </ligand>
</feature>
<dbReference type="FunFam" id="1.10.510.10:FF:000596">
    <property type="entry name" value="CK1 family protein kinase"/>
    <property type="match status" value="1"/>
</dbReference>
<dbReference type="InterPro" id="IPR011009">
    <property type="entry name" value="Kinase-like_dom_sf"/>
</dbReference>
<keyword evidence="2 5" id="KW-0547">Nucleotide-binding</keyword>
<reference evidence="8 9" key="1">
    <citation type="submission" date="2017-09" db="EMBL/GenBank/DDBJ databases">
        <title>Genome sequencing of Besnoitia besnoiti strain Bb-Ger1.</title>
        <authorList>
            <person name="Schares G."/>
            <person name="Venepally P."/>
            <person name="Lorenzi H.A."/>
        </authorList>
    </citation>
    <scope>NUCLEOTIDE SEQUENCE [LARGE SCALE GENOMIC DNA]</scope>
    <source>
        <strain evidence="8 9">Bb-Ger1</strain>
    </source>
</reference>
<protein>
    <recommendedName>
        <fullName evidence="4">Casein kinase I</fullName>
        <ecNumber evidence="1">2.7.11.1</ecNumber>
    </recommendedName>
</protein>
<gene>
    <name evidence="8" type="ORF">BESB_005470</name>
</gene>
<dbReference type="PROSITE" id="PS50011">
    <property type="entry name" value="PROTEIN_KINASE_DOM"/>
    <property type="match status" value="1"/>
</dbReference>
<dbReference type="GO" id="GO:0004674">
    <property type="term" value="F:protein serine/threonine kinase activity"/>
    <property type="evidence" value="ECO:0007669"/>
    <property type="project" value="UniProtKB-EC"/>
</dbReference>
<feature type="compositionally biased region" description="Gly residues" evidence="6">
    <location>
        <begin position="97"/>
        <end position="110"/>
    </location>
</feature>
<dbReference type="VEuPathDB" id="ToxoDB:BESB_005470"/>
<organism evidence="8 9">
    <name type="scientific">Besnoitia besnoiti</name>
    <name type="common">Apicomplexan protozoan</name>
    <dbReference type="NCBI Taxonomy" id="94643"/>
    <lineage>
        <taxon>Eukaryota</taxon>
        <taxon>Sar</taxon>
        <taxon>Alveolata</taxon>
        <taxon>Apicomplexa</taxon>
        <taxon>Conoidasida</taxon>
        <taxon>Coccidia</taxon>
        <taxon>Eucoccidiorida</taxon>
        <taxon>Eimeriorina</taxon>
        <taxon>Sarcocystidae</taxon>
        <taxon>Besnoitia</taxon>
    </lineage>
</organism>
<evidence type="ECO:0000313" key="8">
    <source>
        <dbReference type="EMBL" id="PFH38206.1"/>
    </source>
</evidence>
<dbReference type="PANTHER" id="PTHR11909">
    <property type="entry name" value="CASEIN KINASE-RELATED"/>
    <property type="match status" value="1"/>
</dbReference>
<feature type="domain" description="Protein kinase" evidence="7">
    <location>
        <begin position="142"/>
        <end position="425"/>
    </location>
</feature>
<proteinExistence type="predicted"/>
<evidence type="ECO:0000256" key="6">
    <source>
        <dbReference type="SAM" id="MobiDB-lite"/>
    </source>
</evidence>
<feature type="region of interest" description="Disordered" evidence="6">
    <location>
        <begin position="61"/>
        <end position="132"/>
    </location>
</feature>
<dbReference type="EMBL" id="NWUJ01000001">
    <property type="protein sequence ID" value="PFH38206.1"/>
    <property type="molecule type" value="Genomic_DNA"/>
</dbReference>
<dbReference type="GO" id="GO:0005524">
    <property type="term" value="F:ATP binding"/>
    <property type="evidence" value="ECO:0007669"/>
    <property type="project" value="UniProtKB-UniRule"/>
</dbReference>
<keyword evidence="8" id="KW-0418">Kinase</keyword>
<dbReference type="PROSITE" id="PS00107">
    <property type="entry name" value="PROTEIN_KINASE_ATP"/>
    <property type="match status" value="1"/>
</dbReference>
<evidence type="ECO:0000256" key="4">
    <source>
        <dbReference type="ARBA" id="ARBA00023860"/>
    </source>
</evidence>
<evidence type="ECO:0000259" key="7">
    <source>
        <dbReference type="PROSITE" id="PS50011"/>
    </source>
</evidence>
<comment type="caution">
    <text evidence="8">The sequence shown here is derived from an EMBL/GenBank/DDBJ whole genome shotgun (WGS) entry which is preliminary data.</text>
</comment>
<name>A0A2A9MPE2_BESBE</name>
<dbReference type="Pfam" id="PF00069">
    <property type="entry name" value="Pkinase"/>
    <property type="match status" value="1"/>
</dbReference>
<evidence type="ECO:0000313" key="9">
    <source>
        <dbReference type="Proteomes" id="UP000224006"/>
    </source>
</evidence>
<dbReference type="CDD" id="cd14016">
    <property type="entry name" value="STKc_CK1"/>
    <property type="match status" value="1"/>
</dbReference>
<evidence type="ECO:0000256" key="5">
    <source>
        <dbReference type="PROSITE-ProRule" id="PRU10141"/>
    </source>
</evidence>
<dbReference type="SUPFAM" id="SSF56112">
    <property type="entry name" value="Protein kinase-like (PK-like)"/>
    <property type="match status" value="1"/>
</dbReference>
<evidence type="ECO:0000256" key="3">
    <source>
        <dbReference type="ARBA" id="ARBA00022840"/>
    </source>
</evidence>
<accession>A0A2A9MPE2</accession>
<dbReference type="SMART" id="SM00220">
    <property type="entry name" value="S_TKc"/>
    <property type="match status" value="1"/>
</dbReference>
<sequence length="700" mass="73883">MLPVPLPGVARPFVLRCLPLVRARAACTAANSPCRVSAVAAVVTLEISSYASTASIRAARESAGGGGSGADGGPWDPGTGRHGFPRFSGAEEDNNGGKMGGGGGPGGGVARAGHHHQNHAGGTAANASPQLPAPPTVVNKVYRVGRKIGSGSFGCLYDGVDVRDGREVAIKLELASTKHPQLIYEAKIIRLLQGGVGVPVCYYYGDEGDWHVMVIDRLGHSLEDLFNLCKRRFSVETVLHLGIQMLDRIEYIHKHHCIHRDIKPDNFLVGRGENANVIYLIDFGLAKKFRDHTGRHIVYKEGKNLTGTARYASLATHLGVEQARRDDLEGLGYVLIYFLRGSLPWQGLKATSKRDKYSKITQTKMNVDINALCEGFPSCFAEFLSYCRALQFTDAPNCRYLRRLLTDALAERRSRKFAFDWAPLLPACCCCICRPAPVAASSLSPAPLGHHAALPAQPSLLPPQASSPCLVLHAHGTYAAAAASPRRAQPVSVAPAAPRAGGTHAGGARGCAAAAGAGSRLVLGPEEDERRSGTPNALSAAVRKEGDSRPFAAEADEDAKAAVNLRPRIGHTDQHGARYHVGKQSAGALAQPHTNGIHHGCCNGQICASPALLVSSLPFLRAPAQVANGAATASAQVQHPRLSSGLGSSPVVVRVGVAQSLGLELSAVAAVTAKTGGDDREPRPDFFAGQQKAQFHAVMH</sequence>
<dbReference type="InterPro" id="IPR008271">
    <property type="entry name" value="Ser/Thr_kinase_AS"/>
</dbReference>
<dbReference type="InterPro" id="IPR050235">
    <property type="entry name" value="CK1_Ser-Thr_kinase"/>
</dbReference>
<evidence type="ECO:0000256" key="1">
    <source>
        <dbReference type="ARBA" id="ARBA00012513"/>
    </source>
</evidence>
<dbReference type="InterPro" id="IPR000719">
    <property type="entry name" value="Prot_kinase_dom"/>
</dbReference>
<dbReference type="RefSeq" id="XP_029222215.1">
    <property type="nucleotide sequence ID" value="XM_029359302.1"/>
</dbReference>